<keyword evidence="3" id="KW-1185">Reference proteome</keyword>
<sequence length="199" mass="21081">MQHVPTTKDVVPGALVEIVLKADQPTGRTVSGTVREVLTRGNHPRGIKVRLADGRIGRVQRLASAAGRGVDQEPYRAGAWEDSAMQDNPSGFPGWDSRRRRQGGRPLEEHDLPSHEIGIGLDAFLKPAKQRANGKGKAANNVVGTGPGEGSYTISDCDANGCLPTAGLEVLDTSTCPVCNSFEGDAEAVAHHVASHFDD</sequence>
<dbReference type="EMBL" id="MU853982">
    <property type="protein sequence ID" value="KAK3934518.1"/>
    <property type="molecule type" value="Genomic_DNA"/>
</dbReference>
<dbReference type="NCBIfam" id="TIGR03833">
    <property type="entry name" value="YwbE family protein"/>
    <property type="match status" value="1"/>
</dbReference>
<gene>
    <name evidence="2" type="ORF">QBC46DRAFT_75867</name>
</gene>
<organism evidence="2 3">
    <name type="scientific">Diplogelasinospora grovesii</name>
    <dbReference type="NCBI Taxonomy" id="303347"/>
    <lineage>
        <taxon>Eukaryota</taxon>
        <taxon>Fungi</taxon>
        <taxon>Dikarya</taxon>
        <taxon>Ascomycota</taxon>
        <taxon>Pezizomycotina</taxon>
        <taxon>Sordariomycetes</taxon>
        <taxon>Sordariomycetidae</taxon>
        <taxon>Sordariales</taxon>
        <taxon>Diplogelasinosporaceae</taxon>
        <taxon>Diplogelasinospora</taxon>
    </lineage>
</organism>
<feature type="region of interest" description="Disordered" evidence="1">
    <location>
        <begin position="78"/>
        <end position="113"/>
    </location>
</feature>
<comment type="caution">
    <text evidence="2">The sequence shown here is derived from an EMBL/GenBank/DDBJ whole genome shotgun (WGS) entry which is preliminary data.</text>
</comment>
<dbReference type="AlphaFoldDB" id="A0AAN6RZH5"/>
<dbReference type="Pfam" id="PF09962">
    <property type="entry name" value="DUF2196"/>
    <property type="match status" value="1"/>
</dbReference>
<dbReference type="Proteomes" id="UP001303473">
    <property type="component" value="Unassembled WGS sequence"/>
</dbReference>
<reference evidence="3" key="1">
    <citation type="journal article" date="2023" name="Mol. Phylogenet. Evol.">
        <title>Genome-scale phylogeny and comparative genomics of the fungal order Sordariales.</title>
        <authorList>
            <person name="Hensen N."/>
            <person name="Bonometti L."/>
            <person name="Westerberg I."/>
            <person name="Brannstrom I.O."/>
            <person name="Guillou S."/>
            <person name="Cros-Aarteil S."/>
            <person name="Calhoun S."/>
            <person name="Haridas S."/>
            <person name="Kuo A."/>
            <person name="Mondo S."/>
            <person name="Pangilinan J."/>
            <person name="Riley R."/>
            <person name="LaButti K."/>
            <person name="Andreopoulos B."/>
            <person name="Lipzen A."/>
            <person name="Chen C."/>
            <person name="Yan M."/>
            <person name="Daum C."/>
            <person name="Ng V."/>
            <person name="Clum A."/>
            <person name="Steindorff A."/>
            <person name="Ohm R.A."/>
            <person name="Martin F."/>
            <person name="Silar P."/>
            <person name="Natvig D.O."/>
            <person name="Lalanne C."/>
            <person name="Gautier V."/>
            <person name="Ament-Velasquez S.L."/>
            <person name="Kruys A."/>
            <person name="Hutchinson M.I."/>
            <person name="Powell A.J."/>
            <person name="Barry K."/>
            <person name="Miller A.N."/>
            <person name="Grigoriev I.V."/>
            <person name="Debuchy R."/>
            <person name="Gladieux P."/>
            <person name="Hiltunen Thoren M."/>
            <person name="Johannesson H."/>
        </authorList>
    </citation>
    <scope>NUCLEOTIDE SEQUENCE [LARGE SCALE GENOMIC DNA]</scope>
    <source>
        <strain evidence="3">CBS 340.73</strain>
    </source>
</reference>
<proteinExistence type="predicted"/>
<dbReference type="PANTHER" id="PTHR40069">
    <property type="entry name" value="YWBE PROTEIN"/>
    <property type="match status" value="1"/>
</dbReference>
<evidence type="ECO:0000313" key="2">
    <source>
        <dbReference type="EMBL" id="KAK3934518.1"/>
    </source>
</evidence>
<dbReference type="PANTHER" id="PTHR40069:SF1">
    <property type="entry name" value="YWBE PROTEIN"/>
    <property type="match status" value="1"/>
</dbReference>
<evidence type="ECO:0000313" key="3">
    <source>
        <dbReference type="Proteomes" id="UP001303473"/>
    </source>
</evidence>
<dbReference type="InterPro" id="IPR019240">
    <property type="entry name" value="DUF2196"/>
</dbReference>
<protein>
    <submittedName>
        <fullName evidence="2">Uncharacterized protein</fullName>
    </submittedName>
</protein>
<evidence type="ECO:0000256" key="1">
    <source>
        <dbReference type="SAM" id="MobiDB-lite"/>
    </source>
</evidence>
<name>A0AAN6RZH5_9PEZI</name>
<accession>A0AAN6RZH5</accession>